<dbReference type="InterPro" id="IPR011009">
    <property type="entry name" value="Kinase-like_dom_sf"/>
</dbReference>
<evidence type="ECO:0000313" key="4">
    <source>
        <dbReference type="EMBL" id="RJE18345.1"/>
    </source>
</evidence>
<feature type="compositionally biased region" description="Basic and acidic residues" evidence="2">
    <location>
        <begin position="662"/>
        <end position="672"/>
    </location>
</feature>
<feature type="compositionally biased region" description="Polar residues" evidence="2">
    <location>
        <begin position="646"/>
        <end position="658"/>
    </location>
</feature>
<comment type="caution">
    <text evidence="4">The sequence shown here is derived from an EMBL/GenBank/DDBJ whole genome shotgun (WGS) entry which is preliminary data.</text>
</comment>
<dbReference type="GO" id="GO:0005737">
    <property type="term" value="C:cytoplasm"/>
    <property type="evidence" value="ECO:0007669"/>
    <property type="project" value="TreeGrafter"/>
</dbReference>
<proteinExistence type="inferred from homology"/>
<sequence length="724" mass="80775">MSTGSQPVLENGLSVSSQKFPQVDDNYATSPPDAGFSKQRRAPVGKKLVTRPSPLQSGSFASLSSQASSVKSDAVTQDEKDHQTLKNGDDDLFNQVYEWLQHEKSKHKAAKFNVSGQTDGPSDEPVPLESESDGSPSLDKLEKILIKYAASRQEGSTGPSLPVRRPTRRRVKGLRRGSASESDYADSESGVPSVEAVLDNSKTLGYTGGAADDDGSETTARRKDRENWLVFKGEIVRLAHTLRLKGWRRISMEDAGDIDVVRLSGALTNAVYVVTPPKNVPASKSENGSSLVPKKPPPKLLLRIYGPQVEHLIDRDNELQILRRLGRKNIGPRVLGTFKNGRFEEYFEARPLTPRDLRVPETSNHIAKRMKELHEGIELLREEREGGPLVLKNWDKWVDRCEQVTTWLDKEIQSPHNEIKAQSEPWRRRGLVCGVPWPVFRKAVDNYRSWLVAACGGTQGLKQQLVFAHNDTQYGNLLRMEPQGESPLLLPANEHKQLVVIDFEYASANTPGFEFANHFTEWCYNYHDPEKPWACNPKAYPLPAEQHRFISTYLSHQPGFTGRPESTPLMRATQSNTSFPSFHLDAGATSNSLAQEAEKADEDSIEANVQFLMAQQRLWRVINSAQWIAWGIVQAKIPGMEEGIAQASQPADNSNGSTPKAAEAEAEAKSPVEEAIEEDGFDYLAYAQDRAMFFWADLLALNLADEKDLPPELVEVVKTRIIQY</sequence>
<dbReference type="PANTHER" id="PTHR22603">
    <property type="entry name" value="CHOLINE/ETHANOALAMINE KINASE"/>
    <property type="match status" value="1"/>
</dbReference>
<evidence type="ECO:0000313" key="5">
    <source>
        <dbReference type="Proteomes" id="UP000266188"/>
    </source>
</evidence>
<accession>A0A3A2ZKE4</accession>
<feature type="compositionally biased region" description="Polar residues" evidence="2">
    <location>
        <begin position="1"/>
        <end position="20"/>
    </location>
</feature>
<dbReference type="SUPFAM" id="SSF56112">
    <property type="entry name" value="Protein kinase-like (PK-like)"/>
    <property type="match status" value="1"/>
</dbReference>
<dbReference type="Gene3D" id="3.30.200.20">
    <property type="entry name" value="Phosphorylase Kinase, domain 1"/>
    <property type="match status" value="1"/>
</dbReference>
<keyword evidence="5" id="KW-1185">Reference proteome</keyword>
<gene>
    <name evidence="4" type="ORF">PHISCL_09314</name>
</gene>
<dbReference type="EMBL" id="MVGC01000572">
    <property type="protein sequence ID" value="RJE18345.1"/>
    <property type="molecule type" value="Genomic_DNA"/>
</dbReference>
<dbReference type="PANTHER" id="PTHR22603:SF93">
    <property type="entry name" value="RE24176P"/>
    <property type="match status" value="1"/>
</dbReference>
<protein>
    <submittedName>
        <fullName evidence="4">Choline kinase</fullName>
    </submittedName>
</protein>
<evidence type="ECO:0000256" key="1">
    <source>
        <dbReference type="ARBA" id="ARBA00038211"/>
    </source>
</evidence>
<organism evidence="4 5">
    <name type="scientific">Aspergillus sclerotialis</name>
    <dbReference type="NCBI Taxonomy" id="2070753"/>
    <lineage>
        <taxon>Eukaryota</taxon>
        <taxon>Fungi</taxon>
        <taxon>Dikarya</taxon>
        <taxon>Ascomycota</taxon>
        <taxon>Pezizomycotina</taxon>
        <taxon>Eurotiomycetes</taxon>
        <taxon>Eurotiomycetidae</taxon>
        <taxon>Eurotiales</taxon>
        <taxon>Aspergillaceae</taxon>
        <taxon>Aspergillus</taxon>
        <taxon>Aspergillus subgen. Polypaecilum</taxon>
    </lineage>
</organism>
<feature type="compositionally biased region" description="Basic residues" evidence="2">
    <location>
        <begin position="165"/>
        <end position="175"/>
    </location>
</feature>
<dbReference type="Pfam" id="PF04428">
    <property type="entry name" value="Choline_kin_N"/>
    <property type="match status" value="1"/>
</dbReference>
<feature type="compositionally biased region" description="Low complexity" evidence="2">
    <location>
        <begin position="53"/>
        <end position="72"/>
    </location>
</feature>
<feature type="domain" description="Choline kinase N-terminal" evidence="3">
    <location>
        <begin position="182"/>
        <end position="250"/>
    </location>
</feature>
<reference evidence="5" key="1">
    <citation type="submission" date="2017-02" db="EMBL/GenBank/DDBJ databases">
        <authorList>
            <person name="Tafer H."/>
            <person name="Lopandic K."/>
        </authorList>
    </citation>
    <scope>NUCLEOTIDE SEQUENCE [LARGE SCALE GENOMIC DNA]</scope>
    <source>
        <strain evidence="5">CBS 366.77</strain>
    </source>
</reference>
<dbReference type="GO" id="GO:0004103">
    <property type="term" value="F:choline kinase activity"/>
    <property type="evidence" value="ECO:0007669"/>
    <property type="project" value="TreeGrafter"/>
</dbReference>
<feature type="region of interest" description="Disordered" evidence="2">
    <location>
        <begin position="1"/>
        <end position="90"/>
    </location>
</feature>
<name>A0A3A2ZKE4_9EURO</name>
<dbReference type="OrthoDB" id="10267235at2759"/>
<feature type="compositionally biased region" description="Low complexity" evidence="2">
    <location>
        <begin position="177"/>
        <end position="190"/>
    </location>
</feature>
<dbReference type="AlphaFoldDB" id="A0A3A2ZKE4"/>
<dbReference type="InterPro" id="IPR007521">
    <property type="entry name" value="Choline_kin_N"/>
</dbReference>
<feature type="region of interest" description="Disordered" evidence="2">
    <location>
        <begin position="645"/>
        <end position="672"/>
    </location>
</feature>
<dbReference type="STRING" id="2070753.A0A3A2ZKE4"/>
<feature type="region of interest" description="Disordered" evidence="2">
    <location>
        <begin position="151"/>
        <end position="193"/>
    </location>
</feature>
<keyword evidence="4" id="KW-0808">Transferase</keyword>
<dbReference type="GO" id="GO:0004305">
    <property type="term" value="F:ethanolamine kinase activity"/>
    <property type="evidence" value="ECO:0007669"/>
    <property type="project" value="TreeGrafter"/>
</dbReference>
<comment type="similarity">
    <text evidence="1">Belongs to the choline/ethanolamine kinase family.</text>
</comment>
<feature type="region of interest" description="Disordered" evidence="2">
    <location>
        <begin position="107"/>
        <end position="137"/>
    </location>
</feature>
<keyword evidence="4" id="KW-0418">Kinase</keyword>
<evidence type="ECO:0000259" key="3">
    <source>
        <dbReference type="Pfam" id="PF04428"/>
    </source>
</evidence>
<dbReference type="GO" id="GO:0006646">
    <property type="term" value="P:phosphatidylethanolamine biosynthetic process"/>
    <property type="evidence" value="ECO:0007669"/>
    <property type="project" value="TreeGrafter"/>
</dbReference>
<dbReference type="Proteomes" id="UP000266188">
    <property type="component" value="Unassembled WGS sequence"/>
</dbReference>
<evidence type="ECO:0000256" key="2">
    <source>
        <dbReference type="SAM" id="MobiDB-lite"/>
    </source>
</evidence>
<dbReference type="CDD" id="cd05157">
    <property type="entry name" value="ETNK_euk"/>
    <property type="match status" value="1"/>
</dbReference>
<dbReference type="Gene3D" id="3.90.1200.10">
    <property type="match status" value="1"/>
</dbReference>
<dbReference type="Pfam" id="PF01633">
    <property type="entry name" value="Choline_kinase"/>
    <property type="match status" value="1"/>
</dbReference>
<feature type="compositionally biased region" description="Basic and acidic residues" evidence="2">
    <location>
        <begin position="77"/>
        <end position="89"/>
    </location>
</feature>